<dbReference type="EMBL" id="DAASQY010000061">
    <property type="protein sequence ID" value="HAE6661212.1"/>
    <property type="molecule type" value="Genomic_DNA"/>
</dbReference>
<comment type="caution">
    <text evidence="1">The sequence shown here is derived from an EMBL/GenBank/DDBJ whole genome shotgun (WGS) entry which is preliminary data.</text>
</comment>
<organism evidence="1">
    <name type="scientific">Salmonella enterica</name>
    <name type="common">Salmonella choleraesuis</name>
    <dbReference type="NCBI Taxonomy" id="28901"/>
    <lineage>
        <taxon>Bacteria</taxon>
        <taxon>Pseudomonadati</taxon>
        <taxon>Pseudomonadota</taxon>
        <taxon>Gammaproteobacteria</taxon>
        <taxon>Enterobacterales</taxon>
        <taxon>Enterobacteriaceae</taxon>
        <taxon>Salmonella</taxon>
    </lineage>
</organism>
<reference evidence="1" key="1">
    <citation type="journal article" date="2018" name="Genome Biol.">
        <title>SKESA: strategic k-mer extension for scrupulous assemblies.</title>
        <authorList>
            <person name="Souvorov A."/>
            <person name="Agarwala R."/>
            <person name="Lipman D.J."/>
        </authorList>
    </citation>
    <scope>NUCLEOTIDE SEQUENCE</scope>
    <source>
        <strain evidence="1">15-5634</strain>
    </source>
</reference>
<dbReference type="AlphaFoldDB" id="A0A734Y1A8"/>
<reference evidence="1" key="2">
    <citation type="submission" date="2018-07" db="EMBL/GenBank/DDBJ databases">
        <authorList>
            <consortium name="NCBI Pathogen Detection Project"/>
        </authorList>
    </citation>
    <scope>NUCLEOTIDE SEQUENCE</scope>
    <source>
        <strain evidence="1">15-5634</strain>
    </source>
</reference>
<accession>A0A734Y1A8</accession>
<protein>
    <submittedName>
        <fullName evidence="1">Conjugal transfer protein</fullName>
    </submittedName>
</protein>
<evidence type="ECO:0000313" key="1">
    <source>
        <dbReference type="EMBL" id="HAE6661212.1"/>
    </source>
</evidence>
<name>A0A734Y1A8_SALER</name>
<proteinExistence type="predicted"/>
<feature type="non-terminal residue" evidence="1">
    <location>
        <position position="1"/>
    </location>
</feature>
<gene>
    <name evidence="1" type="ORF">G4K78_004544</name>
</gene>
<sequence>GATGVIEYQPLKRWLNSDYVEIYLSRINVQRLP</sequence>